<dbReference type="Gene3D" id="3.40.50.1000">
    <property type="entry name" value="HAD superfamily/HAD-like"/>
    <property type="match status" value="1"/>
</dbReference>
<keyword evidence="2" id="KW-0479">Metal-binding</keyword>
<dbReference type="EMBL" id="JACBZD010000001">
    <property type="protein sequence ID" value="NYI05759.1"/>
    <property type="molecule type" value="Genomic_DNA"/>
</dbReference>
<keyword evidence="6" id="KW-0812">Transmembrane</keyword>
<dbReference type="InterPro" id="IPR050582">
    <property type="entry name" value="HAD-like_SerB"/>
</dbReference>
<keyword evidence="3 7" id="KW-0378">Hydrolase</keyword>
<evidence type="ECO:0000256" key="2">
    <source>
        <dbReference type="ARBA" id="ARBA00022723"/>
    </source>
</evidence>
<evidence type="ECO:0000313" key="8">
    <source>
        <dbReference type="Proteomes" id="UP000567795"/>
    </source>
</evidence>
<dbReference type="GO" id="GO:0046872">
    <property type="term" value="F:metal ion binding"/>
    <property type="evidence" value="ECO:0007669"/>
    <property type="project" value="UniProtKB-KW"/>
</dbReference>
<feature type="compositionally biased region" description="Low complexity" evidence="5">
    <location>
        <begin position="44"/>
        <end position="66"/>
    </location>
</feature>
<dbReference type="InterPro" id="IPR036412">
    <property type="entry name" value="HAD-like_sf"/>
</dbReference>
<dbReference type="NCBIfam" id="TIGR01490">
    <property type="entry name" value="HAD-SF-IB-hyp1"/>
    <property type="match status" value="1"/>
</dbReference>
<organism evidence="7 8">
    <name type="scientific">Allostreptomyces psammosilenae</name>
    <dbReference type="NCBI Taxonomy" id="1892865"/>
    <lineage>
        <taxon>Bacteria</taxon>
        <taxon>Bacillati</taxon>
        <taxon>Actinomycetota</taxon>
        <taxon>Actinomycetes</taxon>
        <taxon>Kitasatosporales</taxon>
        <taxon>Streptomycetaceae</taxon>
        <taxon>Allostreptomyces</taxon>
    </lineage>
</organism>
<dbReference type="FunFam" id="3.40.50.1000:FF:000025">
    <property type="entry name" value="HAD hydrolase, family IB"/>
    <property type="match status" value="1"/>
</dbReference>
<feature type="region of interest" description="Disordered" evidence="5">
    <location>
        <begin position="39"/>
        <end position="85"/>
    </location>
</feature>
<gene>
    <name evidence="7" type="ORF">FHU37_002702</name>
</gene>
<accession>A0A852ZTV7</accession>
<name>A0A852ZTV7_9ACTN</name>
<dbReference type="InterPro" id="IPR023214">
    <property type="entry name" value="HAD_sf"/>
</dbReference>
<keyword evidence="6" id="KW-1133">Transmembrane helix</keyword>
<evidence type="ECO:0000313" key="7">
    <source>
        <dbReference type="EMBL" id="NYI05759.1"/>
    </source>
</evidence>
<keyword evidence="4" id="KW-0460">Magnesium</keyword>
<dbReference type="SUPFAM" id="SSF56784">
    <property type="entry name" value="HAD-like"/>
    <property type="match status" value="1"/>
</dbReference>
<dbReference type="PANTHER" id="PTHR43344:SF15">
    <property type="entry name" value="PHOSPHOSERINE PHOSPHATASE SERB1"/>
    <property type="match status" value="1"/>
</dbReference>
<sequence length="340" mass="36456">MAARRRLTTTRSGGETDTRAALAGRASATYARIDATGTLAPEVAAPAPRAPGGPAQQPAQPGRPAPSAETVRRRADHPARGPEAGHPAAAAFFDLDNTVMQGAAIFHLARGLYARKFFQTRDLLRFAWQQTAFRVHGAENMGHIADVRQSALSIVKGRSVQEITDLCEQIFDEHMSDKIWPGTRALVQLHLDAGQRVWLVTAAPVETAREIARRLGMTGALGTVSEAVDGHYTGRLVGEPLHGQAKAEAVKALAVTEGLDLGRCAAYSDSANDVPMLSLVGHPYAINPDARLRRHAKEHGWRVHDYRTGRKALRLLSLPVAGVALVGGATAGALRRRRQG</sequence>
<evidence type="ECO:0000256" key="1">
    <source>
        <dbReference type="ARBA" id="ARBA00009184"/>
    </source>
</evidence>
<evidence type="ECO:0000256" key="4">
    <source>
        <dbReference type="ARBA" id="ARBA00022842"/>
    </source>
</evidence>
<dbReference type="NCBIfam" id="TIGR01488">
    <property type="entry name" value="HAD-SF-IB"/>
    <property type="match status" value="1"/>
</dbReference>
<dbReference type="Pfam" id="PF12710">
    <property type="entry name" value="HAD"/>
    <property type="match status" value="1"/>
</dbReference>
<evidence type="ECO:0000256" key="6">
    <source>
        <dbReference type="SAM" id="Phobius"/>
    </source>
</evidence>
<evidence type="ECO:0000256" key="3">
    <source>
        <dbReference type="ARBA" id="ARBA00022801"/>
    </source>
</evidence>
<proteinExistence type="inferred from homology"/>
<feature type="compositionally biased region" description="Basic and acidic residues" evidence="5">
    <location>
        <begin position="70"/>
        <end position="80"/>
    </location>
</feature>
<feature type="region of interest" description="Disordered" evidence="5">
    <location>
        <begin position="1"/>
        <end position="27"/>
    </location>
</feature>
<dbReference type="PANTHER" id="PTHR43344">
    <property type="entry name" value="PHOSPHOSERINE PHOSPHATASE"/>
    <property type="match status" value="1"/>
</dbReference>
<reference evidence="7 8" key="1">
    <citation type="submission" date="2020-07" db="EMBL/GenBank/DDBJ databases">
        <title>Sequencing the genomes of 1000 actinobacteria strains.</title>
        <authorList>
            <person name="Klenk H.-P."/>
        </authorList>
    </citation>
    <scope>NUCLEOTIDE SEQUENCE [LARGE SCALE GENOMIC DNA]</scope>
    <source>
        <strain evidence="7 8">DSM 42178</strain>
    </source>
</reference>
<feature type="transmembrane region" description="Helical" evidence="6">
    <location>
        <begin position="312"/>
        <end position="334"/>
    </location>
</feature>
<dbReference type="InterPro" id="IPR006385">
    <property type="entry name" value="HAD_hydro_SerB1"/>
</dbReference>
<keyword evidence="8" id="KW-1185">Reference proteome</keyword>
<dbReference type="RefSeq" id="WP_179814446.1">
    <property type="nucleotide sequence ID" value="NZ_JACBZD010000001.1"/>
</dbReference>
<dbReference type="Gene3D" id="1.20.1440.100">
    <property type="entry name" value="SG protein - dephosphorylation function"/>
    <property type="match status" value="1"/>
</dbReference>
<dbReference type="Proteomes" id="UP000567795">
    <property type="component" value="Unassembled WGS sequence"/>
</dbReference>
<dbReference type="CDD" id="cd02612">
    <property type="entry name" value="HAD_PGPPase"/>
    <property type="match status" value="1"/>
</dbReference>
<protein>
    <submittedName>
        <fullName evidence="7">HAD superfamily hydrolase (TIGR01490 family)</fullName>
    </submittedName>
</protein>
<comment type="similarity">
    <text evidence="1">Belongs to the HAD-like hydrolase superfamily. SerB family.</text>
</comment>
<comment type="caution">
    <text evidence="7">The sequence shown here is derived from an EMBL/GenBank/DDBJ whole genome shotgun (WGS) entry which is preliminary data.</text>
</comment>
<dbReference type="AlphaFoldDB" id="A0A852ZTV7"/>
<dbReference type="GO" id="GO:0016787">
    <property type="term" value="F:hydrolase activity"/>
    <property type="evidence" value="ECO:0007669"/>
    <property type="project" value="UniProtKB-KW"/>
</dbReference>
<evidence type="ECO:0000256" key="5">
    <source>
        <dbReference type="SAM" id="MobiDB-lite"/>
    </source>
</evidence>
<keyword evidence="6" id="KW-0472">Membrane</keyword>